<gene>
    <name evidence="1" type="ORF">STRMA_1135</name>
</gene>
<evidence type="ECO:0000313" key="2">
    <source>
        <dbReference type="Proteomes" id="UP000003573"/>
    </source>
</evidence>
<dbReference type="STRING" id="764298.STRMA_1135"/>
<dbReference type="Proteomes" id="UP000003573">
    <property type="component" value="Unassembled WGS sequence"/>
</dbReference>
<organism evidence="1 2">
    <name type="scientific">Streptococcus macacae NCTC 11558</name>
    <dbReference type="NCBI Taxonomy" id="764298"/>
    <lineage>
        <taxon>Bacteria</taxon>
        <taxon>Bacillati</taxon>
        <taxon>Bacillota</taxon>
        <taxon>Bacilli</taxon>
        <taxon>Lactobacillales</taxon>
        <taxon>Streptococcaceae</taxon>
        <taxon>Streptococcus</taxon>
    </lineage>
</organism>
<dbReference type="AlphaFoldDB" id="G5JVW7"/>
<sequence length="42" mass="4734">MKAKILLQLLSILKSGEDYLTLFDKGLAFFACKTPLKANYLL</sequence>
<accession>G5JVW7</accession>
<reference evidence="1 2" key="1">
    <citation type="journal article" date="2014" name="Int. J. Syst. Evol. Microbiol.">
        <title>Phylogenomics and the dynamic genome evolution of the genus Streptococcus.</title>
        <authorList>
            <consortium name="The Broad Institute Genome Sequencing Platform"/>
            <person name="Richards V.P."/>
            <person name="Palmer S.R."/>
            <person name="Pavinski Bitar P.D."/>
            <person name="Qin X."/>
            <person name="Weinstock G.M."/>
            <person name="Highlander S.K."/>
            <person name="Town C.D."/>
            <person name="Burne R.A."/>
            <person name="Stanhope M.J."/>
        </authorList>
    </citation>
    <scope>NUCLEOTIDE SEQUENCE [LARGE SCALE GENOMIC DNA]</scope>
    <source>
        <strain evidence="1 2">NCTC 11558</strain>
    </source>
</reference>
<protein>
    <submittedName>
        <fullName evidence="1">Uncharacterized protein</fullName>
    </submittedName>
</protein>
<proteinExistence type="predicted"/>
<dbReference type="EMBL" id="AEUW02000001">
    <property type="protein sequence ID" value="EHJ51763.1"/>
    <property type="molecule type" value="Genomic_DNA"/>
</dbReference>
<keyword evidence="2" id="KW-1185">Reference proteome</keyword>
<name>G5JVW7_9STRE</name>
<evidence type="ECO:0000313" key="1">
    <source>
        <dbReference type="EMBL" id="EHJ51763.1"/>
    </source>
</evidence>
<comment type="caution">
    <text evidence="1">The sequence shown here is derived from an EMBL/GenBank/DDBJ whole genome shotgun (WGS) entry which is preliminary data.</text>
</comment>